<evidence type="ECO:0000313" key="6">
    <source>
        <dbReference type="Proteomes" id="UP001205311"/>
    </source>
</evidence>
<dbReference type="CDD" id="cd16917">
    <property type="entry name" value="HATPase_UhpB-NarQ-NarX-like"/>
    <property type="match status" value="1"/>
</dbReference>
<proteinExistence type="predicted"/>
<dbReference type="Proteomes" id="UP001205311">
    <property type="component" value="Unassembled WGS sequence"/>
</dbReference>
<accession>A0ABT1HV11</accession>
<protein>
    <submittedName>
        <fullName evidence="5">Histidine kinase-like ATPase domain-containing protein</fullName>
    </submittedName>
</protein>
<keyword evidence="6" id="KW-1185">Reference proteome</keyword>
<evidence type="ECO:0000259" key="4">
    <source>
        <dbReference type="Pfam" id="PF02518"/>
    </source>
</evidence>
<dbReference type="RefSeq" id="WP_253670210.1">
    <property type="nucleotide sequence ID" value="NZ_JAMTCP010000015.1"/>
</dbReference>
<dbReference type="EMBL" id="JAMTCP010000015">
    <property type="protein sequence ID" value="MCP2259312.1"/>
    <property type="molecule type" value="Genomic_DNA"/>
</dbReference>
<feature type="domain" description="Histidine kinase/HSP90-like ATPase" evidence="4">
    <location>
        <begin position="136"/>
        <end position="220"/>
    </location>
</feature>
<evidence type="ECO:0000313" key="5">
    <source>
        <dbReference type="EMBL" id="MCP2259312.1"/>
    </source>
</evidence>
<dbReference type="InterPro" id="IPR036890">
    <property type="entry name" value="HATPase_C_sf"/>
</dbReference>
<keyword evidence="1" id="KW-0808">Transferase</keyword>
<evidence type="ECO:0000256" key="3">
    <source>
        <dbReference type="ARBA" id="ARBA00023012"/>
    </source>
</evidence>
<dbReference type="Gene3D" id="3.30.565.10">
    <property type="entry name" value="Histidine kinase-like ATPase, C-terminal domain"/>
    <property type="match status" value="1"/>
</dbReference>
<organism evidence="5 6">
    <name type="scientific">Streptoalloteichus tenebrarius (strain ATCC 17920 / DSM 40477 / JCM 4838 / CBS 697.72 / NBRC 16177 / NCIMB 11028 / NRRL B-12390 / A12253. 1 / ISP 5477)</name>
    <name type="common">Streptomyces tenebrarius</name>
    <dbReference type="NCBI Taxonomy" id="1933"/>
    <lineage>
        <taxon>Bacteria</taxon>
        <taxon>Bacillati</taxon>
        <taxon>Actinomycetota</taxon>
        <taxon>Actinomycetes</taxon>
        <taxon>Pseudonocardiales</taxon>
        <taxon>Pseudonocardiaceae</taxon>
        <taxon>Streptoalloteichus</taxon>
    </lineage>
</organism>
<dbReference type="SUPFAM" id="SSF55874">
    <property type="entry name" value="ATPase domain of HSP90 chaperone/DNA topoisomerase II/histidine kinase"/>
    <property type="match status" value="1"/>
</dbReference>
<evidence type="ECO:0000256" key="2">
    <source>
        <dbReference type="ARBA" id="ARBA00022777"/>
    </source>
</evidence>
<name>A0ABT1HV11_STRSD</name>
<dbReference type="PANTHER" id="PTHR24421:SF61">
    <property type="entry name" value="OXYGEN SENSOR HISTIDINE KINASE NREB"/>
    <property type="match status" value="1"/>
</dbReference>
<dbReference type="InterPro" id="IPR050482">
    <property type="entry name" value="Sensor_HK_TwoCompSys"/>
</dbReference>
<dbReference type="PANTHER" id="PTHR24421">
    <property type="entry name" value="NITRATE/NITRITE SENSOR PROTEIN NARX-RELATED"/>
    <property type="match status" value="1"/>
</dbReference>
<gene>
    <name evidence="5" type="ORF">LX15_003013</name>
</gene>
<evidence type="ECO:0000256" key="1">
    <source>
        <dbReference type="ARBA" id="ARBA00022679"/>
    </source>
</evidence>
<sequence length="221" mass="23352">MAGFLVGALVGALVAAAAAAWAFHRGVRRGQAAERDRNNRFVHDTALQGLEAIALLAAPGTPTGPDRVAEIHRIARAGATELRASLTAEATSGRPARLGQRLGSAVVDLARDGLRAQLIMGEVDDVLQEPRCLALDGAVREALRNTLRHAATDRAVVRVREHDSGIEVTVRDHGAGFDPATTELGFGISQSILARLREVGGRADIVSTRGRGTLVTLWAPR</sequence>
<keyword evidence="2" id="KW-0418">Kinase</keyword>
<dbReference type="Pfam" id="PF02518">
    <property type="entry name" value="HATPase_c"/>
    <property type="match status" value="1"/>
</dbReference>
<reference evidence="5 6" key="1">
    <citation type="submission" date="2022-06" db="EMBL/GenBank/DDBJ databases">
        <title>Genomic Encyclopedia of Archaeal and Bacterial Type Strains, Phase II (KMG-II): from individual species to whole genera.</title>
        <authorList>
            <person name="Goeker M."/>
        </authorList>
    </citation>
    <scope>NUCLEOTIDE SEQUENCE [LARGE SCALE GENOMIC DNA]</scope>
    <source>
        <strain evidence="5 6">DSM 40477</strain>
    </source>
</reference>
<comment type="caution">
    <text evidence="5">The sequence shown here is derived from an EMBL/GenBank/DDBJ whole genome shotgun (WGS) entry which is preliminary data.</text>
</comment>
<dbReference type="InterPro" id="IPR003594">
    <property type="entry name" value="HATPase_dom"/>
</dbReference>
<keyword evidence="3" id="KW-0902">Two-component regulatory system</keyword>